<gene>
    <name evidence="4" type="ORF">G4B88_014182</name>
</gene>
<dbReference type="EMBL" id="JAATIQ010000013">
    <property type="protein sequence ID" value="KAF4401341.1"/>
    <property type="molecule type" value="Genomic_DNA"/>
</dbReference>
<evidence type="ECO:0000256" key="3">
    <source>
        <dbReference type="ARBA" id="ARBA00023315"/>
    </source>
</evidence>
<dbReference type="PANTHER" id="PTHR31623">
    <property type="entry name" value="F21J9.9"/>
    <property type="match status" value="1"/>
</dbReference>
<dbReference type="PANTHER" id="PTHR31623:SF20">
    <property type="entry name" value="VINORINE SYNTHASE-LIKE"/>
    <property type="match status" value="1"/>
</dbReference>
<keyword evidence="3" id="KW-0012">Acyltransferase</keyword>
<accession>A0A7J6I2S1</accession>
<sequence length="899" mass="101375">MEVSIISSEIVKPSSLQFNDLKPYKLCLFDQITPMTYASIMVFFRNCIDPNSHANIHQTLLSQLKTSLSETLTFYYPFSGRTKNNFYVDDFDAGVTYVEAKVNCSLIEFFKLKQNELLNKFVPFLPWRDETEARQEELPQMGFQVNIFTCGGIALSTSLGHKIADGGTLALFLMSWAASFRGLPQNKILRPNLSDASIAFPPRDLPPSYRNLKDKLWFGAKGNFVTKRFVFDAKALTKLREIASSQRVPQPSRNEVLTCFVWKHASMAAAVVNNNNNNNGFSNKDSVIAHAVNMRPRMKSNALSTSVGNLFWWAKTTPKDIRSLELSEMVEMVRESLVNFSNEYLESIEVDVGSAVSEFYDSIEHIINPLSNKDDDNATEIYAFTNWKGFFNEVDFGWGKPIWVGAHGNVGPEFRNMIVFVDGQGGKGIEAFVTLEEKHMAVLEKDPQFLLFVNPNPEGLPVSIISSEIVKPSSLQFNDLKPYKLCLFDQITPMTYASIMVFFRNCIDPNSHANIHQTLLSQLKTSLSETLTFYYPFSGRTKNNFYVDDFDAGVTYVEAKVNCSLIEFFKLKQNELLNKFVPFLPWRDETEARQEELPQMGFQVNIFTCGGIALSTSLGHKIADGGTLALFLMSWAASFRGLPQNKILRPNLSDASIAFPPRDLPPSYRNLKDKLWFGAKGNFVTKRFVFDAKALTKLREIASSQRVPQPSRNEVLTCFVWKHASMAAAVVNNNNNNNGFPNKDSVMAHAVNMRPRMKSNALSTSVGNLFWWAKTTPKDIRSLELSEMVEMVRESLVNFSNEYLESIEVDVGSAIYAFTNWKGFFNEVDFGWGKPIWVGAHGNVGPEFRNMIAFVDGQGGKGIEAFVTLEEKHMAVLEKDPQFLLFVNPNPEGLPITLI</sequence>
<reference evidence="4 5" key="1">
    <citation type="journal article" date="2020" name="bioRxiv">
        <title>Sequence and annotation of 42 cannabis genomes reveals extensive copy number variation in cannabinoid synthesis and pathogen resistance genes.</title>
        <authorList>
            <person name="Mckernan K.J."/>
            <person name="Helbert Y."/>
            <person name="Kane L.T."/>
            <person name="Ebling H."/>
            <person name="Zhang L."/>
            <person name="Liu B."/>
            <person name="Eaton Z."/>
            <person name="Mclaughlin S."/>
            <person name="Kingan S."/>
            <person name="Baybayan P."/>
            <person name="Concepcion G."/>
            <person name="Jordan M."/>
            <person name="Riva A."/>
            <person name="Barbazuk W."/>
            <person name="Harkins T."/>
        </authorList>
    </citation>
    <scope>NUCLEOTIDE SEQUENCE [LARGE SCALE GENOMIC DNA]</scope>
    <source>
        <strain evidence="5">cv. Jamaican Lion 4</strain>
        <tissue evidence="4">Leaf</tissue>
    </source>
</reference>
<proteinExistence type="inferred from homology"/>
<organism evidence="4 5">
    <name type="scientific">Cannabis sativa</name>
    <name type="common">Hemp</name>
    <name type="synonym">Marijuana</name>
    <dbReference type="NCBI Taxonomy" id="3483"/>
    <lineage>
        <taxon>Eukaryota</taxon>
        <taxon>Viridiplantae</taxon>
        <taxon>Streptophyta</taxon>
        <taxon>Embryophyta</taxon>
        <taxon>Tracheophyta</taxon>
        <taxon>Spermatophyta</taxon>
        <taxon>Magnoliopsida</taxon>
        <taxon>eudicotyledons</taxon>
        <taxon>Gunneridae</taxon>
        <taxon>Pentapetalae</taxon>
        <taxon>rosids</taxon>
        <taxon>fabids</taxon>
        <taxon>Rosales</taxon>
        <taxon>Cannabaceae</taxon>
        <taxon>Cannabis</taxon>
    </lineage>
</organism>
<comment type="caution">
    <text evidence="4">The sequence shown here is derived from an EMBL/GenBank/DDBJ whole genome shotgun (WGS) entry which is preliminary data.</text>
</comment>
<evidence type="ECO:0000313" key="5">
    <source>
        <dbReference type="Proteomes" id="UP000583929"/>
    </source>
</evidence>
<keyword evidence="5" id="KW-1185">Reference proteome</keyword>
<dbReference type="Gene3D" id="3.30.559.10">
    <property type="entry name" value="Chloramphenicol acetyltransferase-like domain"/>
    <property type="match status" value="4"/>
</dbReference>
<dbReference type="Pfam" id="PF02458">
    <property type="entry name" value="Transferase"/>
    <property type="match status" value="2"/>
</dbReference>
<evidence type="ECO:0000313" key="4">
    <source>
        <dbReference type="EMBL" id="KAF4401341.1"/>
    </source>
</evidence>
<evidence type="ECO:0000256" key="1">
    <source>
        <dbReference type="ARBA" id="ARBA00009861"/>
    </source>
</evidence>
<dbReference type="Proteomes" id="UP000583929">
    <property type="component" value="Unassembled WGS sequence"/>
</dbReference>
<dbReference type="GO" id="GO:0016746">
    <property type="term" value="F:acyltransferase activity"/>
    <property type="evidence" value="ECO:0007669"/>
    <property type="project" value="UniProtKB-KW"/>
</dbReference>
<dbReference type="AlphaFoldDB" id="A0A7J6I2S1"/>
<comment type="similarity">
    <text evidence="1">Belongs to the plant acyltransferase family.</text>
</comment>
<evidence type="ECO:0000256" key="2">
    <source>
        <dbReference type="ARBA" id="ARBA00022679"/>
    </source>
</evidence>
<protein>
    <submittedName>
        <fullName evidence="4">Uncharacterized protein</fullName>
    </submittedName>
</protein>
<name>A0A7J6I2S1_CANSA</name>
<dbReference type="InterPro" id="IPR023213">
    <property type="entry name" value="CAT-like_dom_sf"/>
</dbReference>
<keyword evidence="2" id="KW-0808">Transferase</keyword>